<dbReference type="EMBL" id="JABANN010000039">
    <property type="protein sequence ID" value="KAF4673948.1"/>
    <property type="molecule type" value="Genomic_DNA"/>
</dbReference>
<sequence length="236" mass="25745">MRHITLVVLAVLHIGLSRRLQSYSSHSFRRTPKVPAPRERLLGSTGSLSVSSSDRSRASSFGSWSSSSNEFLSSGEYSPPGRSRGSSRSSGGSISSTGSLSPKETTYKSQDYCFFQGTIVDHPDSDTTGHFDIHWTVKKSVNGNKPGDIIVDLLNVPYSDGGKSSLCGNYCRYLSVKLTDEQRGKLLAMGISPWDIVGDNLFSRRLPSPAEPDTKPKIIYTPSSFGHGVCRFFPTK</sequence>
<dbReference type="OrthoDB" id="10384684at2759"/>
<organism evidence="4 6">
    <name type="scientific">Perkinsus olseni</name>
    <name type="common">Perkinsus atlanticus</name>
    <dbReference type="NCBI Taxonomy" id="32597"/>
    <lineage>
        <taxon>Eukaryota</taxon>
        <taxon>Sar</taxon>
        <taxon>Alveolata</taxon>
        <taxon>Perkinsozoa</taxon>
        <taxon>Perkinsea</taxon>
        <taxon>Perkinsida</taxon>
        <taxon>Perkinsidae</taxon>
        <taxon>Perkinsus</taxon>
    </lineage>
</organism>
<evidence type="ECO:0000256" key="2">
    <source>
        <dbReference type="SAM" id="SignalP"/>
    </source>
</evidence>
<dbReference type="AlphaFoldDB" id="A0A7J6MQR3"/>
<dbReference type="Proteomes" id="UP000570595">
    <property type="component" value="Unassembled WGS sequence"/>
</dbReference>
<protein>
    <submittedName>
        <fullName evidence="4">Uncharacterized protein</fullName>
    </submittedName>
</protein>
<keyword evidence="2" id="KW-0732">Signal</keyword>
<evidence type="ECO:0000313" key="3">
    <source>
        <dbReference type="EMBL" id="KAF4671283.1"/>
    </source>
</evidence>
<feature type="signal peptide" evidence="2">
    <location>
        <begin position="1"/>
        <end position="17"/>
    </location>
</feature>
<evidence type="ECO:0000313" key="5">
    <source>
        <dbReference type="Proteomes" id="UP000570595"/>
    </source>
</evidence>
<feature type="chain" id="PRO_5036205494" evidence="2">
    <location>
        <begin position="18"/>
        <end position="236"/>
    </location>
</feature>
<name>A0A7J6MQR3_PEROL</name>
<proteinExistence type="predicted"/>
<feature type="region of interest" description="Disordered" evidence="1">
    <location>
        <begin position="26"/>
        <end position="103"/>
    </location>
</feature>
<reference evidence="5 6" key="1">
    <citation type="submission" date="2020-04" db="EMBL/GenBank/DDBJ databases">
        <title>Perkinsus olseni comparative genomics.</title>
        <authorList>
            <person name="Bogema D.R."/>
        </authorList>
    </citation>
    <scope>NUCLEOTIDE SEQUENCE [LARGE SCALE GENOMIC DNA]</scope>
    <source>
        <strain evidence="3">ATCC PRA-179</strain>
        <strain evidence="4">ATCC PRA-31</strain>
    </source>
</reference>
<evidence type="ECO:0000313" key="6">
    <source>
        <dbReference type="Proteomes" id="UP000572268"/>
    </source>
</evidence>
<dbReference type="EMBL" id="JABAHT010000002">
    <property type="protein sequence ID" value="KAF4671283.1"/>
    <property type="molecule type" value="Genomic_DNA"/>
</dbReference>
<evidence type="ECO:0000313" key="4">
    <source>
        <dbReference type="EMBL" id="KAF4673948.1"/>
    </source>
</evidence>
<accession>A0A7J6MQR3</accession>
<comment type="caution">
    <text evidence="4">The sequence shown here is derived from an EMBL/GenBank/DDBJ whole genome shotgun (WGS) entry which is preliminary data.</text>
</comment>
<dbReference type="Proteomes" id="UP000572268">
    <property type="component" value="Unassembled WGS sequence"/>
</dbReference>
<feature type="compositionally biased region" description="Low complexity" evidence="1">
    <location>
        <begin position="42"/>
        <end position="102"/>
    </location>
</feature>
<evidence type="ECO:0000256" key="1">
    <source>
        <dbReference type="SAM" id="MobiDB-lite"/>
    </source>
</evidence>
<gene>
    <name evidence="4" type="ORF">FOL46_006141</name>
    <name evidence="3" type="ORF">FOZ61_003216</name>
</gene>